<feature type="transmembrane region" description="Helical" evidence="9">
    <location>
        <begin position="49"/>
        <end position="68"/>
    </location>
</feature>
<dbReference type="NCBIfam" id="TIGR03025">
    <property type="entry name" value="EPS_sugtrans"/>
    <property type="match status" value="1"/>
</dbReference>
<name>A0A2S9K1R3_9BURK</name>
<evidence type="ECO:0000256" key="2">
    <source>
        <dbReference type="ARBA" id="ARBA00004236"/>
    </source>
</evidence>
<evidence type="ECO:0000256" key="6">
    <source>
        <dbReference type="ARBA" id="ARBA00022692"/>
    </source>
</evidence>
<protein>
    <submittedName>
        <fullName evidence="11">UDP-phosphate galactose phosphotransferase</fullName>
    </submittedName>
</protein>
<dbReference type="InterPro" id="IPR017475">
    <property type="entry name" value="EPS_sugar_tfrase"/>
</dbReference>
<proteinExistence type="inferred from homology"/>
<evidence type="ECO:0000256" key="8">
    <source>
        <dbReference type="ARBA" id="ARBA00023136"/>
    </source>
</evidence>
<evidence type="ECO:0000256" key="5">
    <source>
        <dbReference type="ARBA" id="ARBA00022679"/>
    </source>
</evidence>
<sequence>MQVNNNSNGAIGPHRFSARTQVWAQAFVMLGIEAIALHTPTFWGLTPNQAQYEILALGWLLWFGLARRIYTERRPFWNELLYVVLAAFAITLLAAGLALTSSTAFSLGASAQLLAYVILAVLAGRLLSHQLLKALGLWVKPTLIFGDGNNAIQACLALRSEPWMGMAVKGFASLQGGKAREIPAGLPASFAWQDRPESWQLVRQYYQCVIAVEPDEAEQRDQLIRQLARHHVNNVHVIPAMRGIPLFGLETSHFQSHEVLMIHLQNNLDRPIFQAVKRVFDLVTASLSLLLLSPLMLVLAVLVKRDGGPAFFGHTRIGQNGQPFKCYKFRSMVVNSQEVLAQLLASSAEARAEWEKDFKLKNDPRVSRIGDILRKTSLDELPQLWNVIKGEMSLVGPRPVVKAELERYGEDVSYYLEAKPGVTGLWQVSGRNDVDYDTRVYLDAWYVKNWSLWTDISILFKTVGVVLGRDGAY</sequence>
<evidence type="ECO:0000256" key="9">
    <source>
        <dbReference type="SAM" id="Phobius"/>
    </source>
</evidence>
<dbReference type="GO" id="GO:0005886">
    <property type="term" value="C:plasma membrane"/>
    <property type="evidence" value="ECO:0007669"/>
    <property type="project" value="UniProtKB-SubCell"/>
</dbReference>
<evidence type="ECO:0000256" key="3">
    <source>
        <dbReference type="ARBA" id="ARBA00006464"/>
    </source>
</evidence>
<evidence type="ECO:0000259" key="10">
    <source>
        <dbReference type="Pfam" id="PF02397"/>
    </source>
</evidence>
<dbReference type="InterPro" id="IPR017472">
    <property type="entry name" value="Undecaprenyl-P_galact_Ptfrase"/>
</dbReference>
<keyword evidence="5 11" id="KW-0808">Transferase</keyword>
<organism evidence="11 12">
    <name type="scientific">Malikia granosa</name>
    <dbReference type="NCBI Taxonomy" id="263067"/>
    <lineage>
        <taxon>Bacteria</taxon>
        <taxon>Pseudomonadati</taxon>
        <taxon>Pseudomonadota</taxon>
        <taxon>Betaproteobacteria</taxon>
        <taxon>Burkholderiales</taxon>
        <taxon>Comamonadaceae</taxon>
        <taxon>Malikia</taxon>
    </lineage>
</organism>
<dbReference type="PANTHER" id="PTHR30576">
    <property type="entry name" value="COLANIC BIOSYNTHESIS UDP-GLUCOSE LIPID CARRIER TRANSFERASE"/>
    <property type="match status" value="1"/>
</dbReference>
<evidence type="ECO:0000256" key="4">
    <source>
        <dbReference type="ARBA" id="ARBA00022475"/>
    </source>
</evidence>
<evidence type="ECO:0000313" key="11">
    <source>
        <dbReference type="EMBL" id="PRD64362.1"/>
    </source>
</evidence>
<keyword evidence="7 9" id="KW-1133">Transmembrane helix</keyword>
<dbReference type="EMBL" id="PVLQ01000072">
    <property type="protein sequence ID" value="PRD64362.1"/>
    <property type="molecule type" value="Genomic_DNA"/>
</dbReference>
<dbReference type="InterPro" id="IPR003362">
    <property type="entry name" value="Bact_transf"/>
</dbReference>
<keyword evidence="4" id="KW-1003">Cell membrane</keyword>
<dbReference type="OrthoDB" id="9808602at2"/>
<dbReference type="PANTHER" id="PTHR30576:SF4">
    <property type="entry name" value="UNDECAPRENYL-PHOSPHATE GALACTOSE PHOSPHOTRANSFERASE"/>
    <property type="match status" value="1"/>
</dbReference>
<accession>A0A2S9K1R3</accession>
<keyword evidence="8 9" id="KW-0472">Membrane</keyword>
<dbReference type="Pfam" id="PF02397">
    <property type="entry name" value="Bac_transf"/>
    <property type="match status" value="1"/>
</dbReference>
<gene>
    <name evidence="11" type="ORF">C6P64_14750</name>
</gene>
<keyword evidence="6 9" id="KW-0812">Transmembrane</keyword>
<evidence type="ECO:0000256" key="7">
    <source>
        <dbReference type="ARBA" id="ARBA00022989"/>
    </source>
</evidence>
<dbReference type="AlphaFoldDB" id="A0A2S9K1R3"/>
<comment type="similarity">
    <text evidence="3">Belongs to the bacterial sugar transferase family.</text>
</comment>
<comment type="caution">
    <text evidence="11">The sequence shown here is derived from an EMBL/GenBank/DDBJ whole genome shotgun (WGS) entry which is preliminary data.</text>
</comment>
<dbReference type="Proteomes" id="UP000238589">
    <property type="component" value="Unassembled WGS sequence"/>
</dbReference>
<dbReference type="NCBIfam" id="TIGR03022">
    <property type="entry name" value="WbaP_sugtrans"/>
    <property type="match status" value="1"/>
</dbReference>
<reference evidence="11 12" key="1">
    <citation type="submission" date="2018-03" db="EMBL/GenBank/DDBJ databases">
        <title>Comparative genomics illustrates the genes involved in a hyperalkaliphilic mechanisms of Serpentinomonas isolated from highly-alkaline calcium-rich serpentinized springs.</title>
        <authorList>
            <person name="Suzuki S."/>
            <person name="Ishii S."/>
            <person name="Walworth N."/>
            <person name="Bird L."/>
            <person name="Kuenen J.G."/>
            <person name="Nealson K.H."/>
        </authorList>
    </citation>
    <scope>NUCLEOTIDE SEQUENCE [LARGE SCALE GENOMIC DNA]</scope>
    <source>
        <strain evidence="11 12">P1</strain>
    </source>
</reference>
<evidence type="ECO:0000256" key="1">
    <source>
        <dbReference type="ARBA" id="ARBA00004141"/>
    </source>
</evidence>
<feature type="transmembrane region" description="Helical" evidence="9">
    <location>
        <begin position="22"/>
        <end position="43"/>
    </location>
</feature>
<feature type="domain" description="Bacterial sugar transferase" evidence="10">
    <location>
        <begin position="277"/>
        <end position="467"/>
    </location>
</feature>
<comment type="subcellular location">
    <subcellularLocation>
        <location evidence="2">Cell membrane</location>
    </subcellularLocation>
    <subcellularLocation>
        <location evidence="1">Membrane</location>
        <topology evidence="1">Multi-pass membrane protein</topology>
    </subcellularLocation>
</comment>
<keyword evidence="12" id="KW-1185">Reference proteome</keyword>
<feature type="transmembrane region" description="Helical" evidence="9">
    <location>
        <begin position="105"/>
        <end position="127"/>
    </location>
</feature>
<evidence type="ECO:0000313" key="12">
    <source>
        <dbReference type="Proteomes" id="UP000238589"/>
    </source>
</evidence>
<feature type="transmembrane region" description="Helical" evidence="9">
    <location>
        <begin position="279"/>
        <end position="303"/>
    </location>
</feature>
<dbReference type="GO" id="GO:0000271">
    <property type="term" value="P:polysaccharide biosynthetic process"/>
    <property type="evidence" value="ECO:0007669"/>
    <property type="project" value="InterPro"/>
</dbReference>
<dbReference type="GO" id="GO:0016780">
    <property type="term" value="F:phosphotransferase activity, for other substituted phosphate groups"/>
    <property type="evidence" value="ECO:0007669"/>
    <property type="project" value="TreeGrafter"/>
</dbReference>
<feature type="transmembrane region" description="Helical" evidence="9">
    <location>
        <begin position="80"/>
        <end position="99"/>
    </location>
</feature>